<gene>
    <name evidence="2" type="ORF">BECKLFY1418B_GA0070995_10962</name>
</gene>
<protein>
    <submittedName>
        <fullName evidence="2">Uncharacterized protein</fullName>
    </submittedName>
</protein>
<organism evidence="2">
    <name type="scientific">Candidatus Kentrum sp. LFY</name>
    <dbReference type="NCBI Taxonomy" id="2126342"/>
    <lineage>
        <taxon>Bacteria</taxon>
        <taxon>Pseudomonadati</taxon>
        <taxon>Pseudomonadota</taxon>
        <taxon>Gammaproteobacteria</taxon>
        <taxon>Candidatus Kentrum</taxon>
    </lineage>
</organism>
<name>A0A450UX77_9GAMM</name>
<accession>A0A450UX77</accession>
<evidence type="ECO:0000256" key="1">
    <source>
        <dbReference type="SAM" id="MobiDB-lite"/>
    </source>
</evidence>
<reference evidence="2" key="1">
    <citation type="submission" date="2019-02" db="EMBL/GenBank/DDBJ databases">
        <authorList>
            <person name="Gruber-Vodicka R. H."/>
            <person name="Seah K. B. B."/>
        </authorList>
    </citation>
    <scope>NUCLEOTIDE SEQUENCE</scope>
    <source>
        <strain evidence="2">BECK_M7</strain>
    </source>
</reference>
<sequence length="137" mass="15824">MTDPGAFAHPPFLQGRYKRKTHIPAIPVFERRLCRGIDSRYRKNKNSERTSVLAKTHPASVLARSANMSFTILSMDSHAVFLRAPIQFPPMPQPGSYRNDKHRPHAPHGTANQSRRYPFPRIDRQSRLIKERHQCTN</sequence>
<dbReference type="AlphaFoldDB" id="A0A450UX77"/>
<feature type="region of interest" description="Disordered" evidence="1">
    <location>
        <begin position="90"/>
        <end position="120"/>
    </location>
</feature>
<evidence type="ECO:0000313" key="2">
    <source>
        <dbReference type="EMBL" id="VFJ97144.1"/>
    </source>
</evidence>
<proteinExistence type="predicted"/>
<dbReference type="EMBL" id="CAADFF010000096">
    <property type="protein sequence ID" value="VFJ97144.1"/>
    <property type="molecule type" value="Genomic_DNA"/>
</dbReference>